<reference evidence="3" key="1">
    <citation type="journal article" date="2019" name="Int. J. Syst. Evol. Microbiol.">
        <title>The Global Catalogue of Microorganisms (GCM) 10K type strain sequencing project: providing services to taxonomists for standard genome sequencing and annotation.</title>
        <authorList>
            <consortium name="The Broad Institute Genomics Platform"/>
            <consortium name="The Broad Institute Genome Sequencing Center for Infectious Disease"/>
            <person name="Wu L."/>
            <person name="Ma J."/>
        </authorList>
    </citation>
    <scope>NUCLEOTIDE SEQUENCE [LARGE SCALE GENOMIC DNA]</scope>
    <source>
        <strain evidence="3">JCM 18959</strain>
    </source>
</reference>
<evidence type="ECO:0000256" key="1">
    <source>
        <dbReference type="SAM" id="MobiDB-lite"/>
    </source>
</evidence>
<dbReference type="EMBL" id="BAABKZ010000001">
    <property type="protein sequence ID" value="GAA5084384.1"/>
    <property type="molecule type" value="Genomic_DNA"/>
</dbReference>
<accession>A0ABP9LV74</accession>
<feature type="compositionally biased region" description="Polar residues" evidence="1">
    <location>
        <begin position="253"/>
        <end position="269"/>
    </location>
</feature>
<protein>
    <recommendedName>
        <fullName evidence="4">ABC transporter ATP-binding protein</fullName>
    </recommendedName>
</protein>
<dbReference type="RefSeq" id="WP_241741550.1">
    <property type="nucleotide sequence ID" value="NZ_BAABKZ010000001.1"/>
</dbReference>
<feature type="region of interest" description="Disordered" evidence="1">
    <location>
        <begin position="244"/>
        <end position="308"/>
    </location>
</feature>
<evidence type="ECO:0008006" key="4">
    <source>
        <dbReference type="Google" id="ProtNLM"/>
    </source>
</evidence>
<comment type="caution">
    <text evidence="2">The sequence shown here is derived from an EMBL/GenBank/DDBJ whole genome shotgun (WGS) entry which is preliminary data.</text>
</comment>
<keyword evidence="3" id="KW-1185">Reference proteome</keyword>
<organism evidence="2 3">
    <name type="scientific">Microbacterium yannicii</name>
    <dbReference type="NCBI Taxonomy" id="671622"/>
    <lineage>
        <taxon>Bacteria</taxon>
        <taxon>Bacillati</taxon>
        <taxon>Actinomycetota</taxon>
        <taxon>Actinomycetes</taxon>
        <taxon>Micrococcales</taxon>
        <taxon>Microbacteriaceae</taxon>
        <taxon>Microbacterium</taxon>
    </lineage>
</organism>
<evidence type="ECO:0000313" key="2">
    <source>
        <dbReference type="EMBL" id="GAA5084384.1"/>
    </source>
</evidence>
<proteinExistence type="predicted"/>
<feature type="region of interest" description="Disordered" evidence="1">
    <location>
        <begin position="191"/>
        <end position="216"/>
    </location>
</feature>
<sequence>MKIKLDAVGKGRREHALPLTSAVFETGRATLVVAETEQRPTVLGLIASGRMRPDTGRVAVDGRANPAALRRRVALVDAPEISEPEPNVTLAGVAAEELMFAGHRSDPLAVRRWLEAQGLGDAASLPVSNVDPADRVRALCELAVLRKGVEGIVLVSPDRHGGEPAAWWAIAEDFAARGLAVLVIAGQASAPVAGPTTSPVARPATSPVARPATSPVARPATFPVARPATSPVARPATFPVAELVEAQPAMARPSTSSGTGERSRLSTGRPSRAGTGRPSHSGTGRPHRSATARPRLRRLTARTKGDRS</sequence>
<name>A0ABP9LV74_9MICO</name>
<evidence type="ECO:0000313" key="3">
    <source>
        <dbReference type="Proteomes" id="UP001501407"/>
    </source>
</evidence>
<feature type="compositionally biased region" description="Basic residues" evidence="1">
    <location>
        <begin position="285"/>
        <end position="301"/>
    </location>
</feature>
<dbReference type="Proteomes" id="UP001501407">
    <property type="component" value="Unassembled WGS sequence"/>
</dbReference>
<gene>
    <name evidence="2" type="ORF">GCM10025760_02210</name>
</gene>